<dbReference type="InterPro" id="IPR050951">
    <property type="entry name" value="Retrovirus_Pol_polyprotein"/>
</dbReference>
<proteinExistence type="predicted"/>
<evidence type="ECO:0000313" key="2">
    <source>
        <dbReference type="Proteomes" id="UP000318571"/>
    </source>
</evidence>
<keyword evidence="2" id="KW-1185">Reference proteome</keyword>
<sequence length="218" mass="24940">MMGFQLKNGTDRDCELYALPGKKFLERVRNAQRNRANQILVSWNLTESDVIAKSVSSYNPMSFVKNGVPDLEAMKNLLIESCETCQLYRPSLAKAPMMSDPPPTRPFESVSADLFEFGGKWFLALVDQFSGWPCCDQYGKTPNTQEVVRARYDVGAVTVPKFAIGDRVRIQNPITKLWDRVGRIHSKRNGGRSFVLKIGSRWYVRNRRYLRPILRETA</sequence>
<reference evidence="1 2" key="1">
    <citation type="journal article" date="2018" name="Nat. Ecol. Evol.">
        <title>Genomic signatures of mitonuclear coevolution across populations of Tigriopus californicus.</title>
        <authorList>
            <person name="Barreto F.S."/>
            <person name="Watson E.T."/>
            <person name="Lima T.G."/>
            <person name="Willett C.S."/>
            <person name="Edmands S."/>
            <person name="Li W."/>
            <person name="Burton R.S."/>
        </authorList>
    </citation>
    <scope>NUCLEOTIDE SEQUENCE [LARGE SCALE GENOMIC DNA]</scope>
    <source>
        <strain evidence="1 2">San Diego</strain>
    </source>
</reference>
<organism evidence="1 2">
    <name type="scientific">Tigriopus californicus</name>
    <name type="common">Marine copepod</name>
    <dbReference type="NCBI Taxonomy" id="6832"/>
    <lineage>
        <taxon>Eukaryota</taxon>
        <taxon>Metazoa</taxon>
        <taxon>Ecdysozoa</taxon>
        <taxon>Arthropoda</taxon>
        <taxon>Crustacea</taxon>
        <taxon>Multicrustacea</taxon>
        <taxon>Hexanauplia</taxon>
        <taxon>Copepoda</taxon>
        <taxon>Harpacticoida</taxon>
        <taxon>Harpacticidae</taxon>
        <taxon>Tigriopus</taxon>
    </lineage>
</organism>
<dbReference type="PANTHER" id="PTHR37984:SF5">
    <property type="entry name" value="PROTEIN NYNRIN-LIKE"/>
    <property type="match status" value="1"/>
</dbReference>
<dbReference type="PANTHER" id="PTHR37984">
    <property type="entry name" value="PROTEIN CBG26694"/>
    <property type="match status" value="1"/>
</dbReference>
<name>A0A553P0C8_TIGCA</name>
<protein>
    <submittedName>
        <fullName evidence="1">Uncharacterized protein</fullName>
    </submittedName>
</protein>
<comment type="caution">
    <text evidence="1">The sequence shown here is derived from an EMBL/GenBank/DDBJ whole genome shotgun (WGS) entry which is preliminary data.</text>
</comment>
<dbReference type="EMBL" id="VCGU01000009">
    <property type="protein sequence ID" value="TRY71138.1"/>
    <property type="molecule type" value="Genomic_DNA"/>
</dbReference>
<dbReference type="Proteomes" id="UP000318571">
    <property type="component" value="Chromosome 9"/>
</dbReference>
<dbReference type="AlphaFoldDB" id="A0A553P0C8"/>
<evidence type="ECO:0000313" key="1">
    <source>
        <dbReference type="EMBL" id="TRY71138.1"/>
    </source>
</evidence>
<gene>
    <name evidence="1" type="ORF">TCAL_16431</name>
</gene>
<feature type="non-terminal residue" evidence="1">
    <location>
        <position position="218"/>
    </location>
</feature>
<accession>A0A553P0C8</accession>